<dbReference type="WBParaSite" id="PSAMB.scaffold718size42858.g8387.t1">
    <property type="protein sequence ID" value="PSAMB.scaffold718size42858.g8387.t1"/>
    <property type="gene ID" value="PSAMB.scaffold718size42858.g8387"/>
</dbReference>
<dbReference type="PANTHER" id="PTHR24057:SF18">
    <property type="entry name" value="SERINE_THREONINE-PROTEIN KINASE R03D7.5-RELATED"/>
    <property type="match status" value="1"/>
</dbReference>
<keyword evidence="6" id="KW-0067">ATP-binding</keyword>
<dbReference type="CDD" id="cd14137">
    <property type="entry name" value="STKc_GSK3"/>
    <property type="match status" value="1"/>
</dbReference>
<organism evidence="9 10">
    <name type="scientific">Plectus sambesii</name>
    <dbReference type="NCBI Taxonomy" id="2011161"/>
    <lineage>
        <taxon>Eukaryota</taxon>
        <taxon>Metazoa</taxon>
        <taxon>Ecdysozoa</taxon>
        <taxon>Nematoda</taxon>
        <taxon>Chromadorea</taxon>
        <taxon>Plectida</taxon>
        <taxon>Plectina</taxon>
        <taxon>Plectoidea</taxon>
        <taxon>Plectidae</taxon>
        <taxon>Plectus</taxon>
    </lineage>
</organism>
<dbReference type="Proteomes" id="UP000887566">
    <property type="component" value="Unplaced"/>
</dbReference>
<feature type="compositionally biased region" description="Low complexity" evidence="7">
    <location>
        <begin position="327"/>
        <end position="346"/>
    </location>
</feature>
<dbReference type="SUPFAM" id="SSF56112">
    <property type="entry name" value="Protein kinase-like (PK-like)"/>
    <property type="match status" value="1"/>
</dbReference>
<keyword evidence="3" id="KW-0808">Transferase</keyword>
<evidence type="ECO:0000256" key="4">
    <source>
        <dbReference type="ARBA" id="ARBA00022741"/>
    </source>
</evidence>
<reference evidence="10" key="1">
    <citation type="submission" date="2022-11" db="UniProtKB">
        <authorList>
            <consortium name="WormBaseParasite"/>
        </authorList>
    </citation>
    <scope>IDENTIFICATION</scope>
</reference>
<proteinExistence type="inferred from homology"/>
<protein>
    <submittedName>
        <fullName evidence="10">Protein kinase domain-containing protein</fullName>
    </submittedName>
</protein>
<evidence type="ECO:0000256" key="1">
    <source>
        <dbReference type="ARBA" id="ARBA00005527"/>
    </source>
</evidence>
<dbReference type="GO" id="GO:0005829">
    <property type="term" value="C:cytosol"/>
    <property type="evidence" value="ECO:0007669"/>
    <property type="project" value="TreeGrafter"/>
</dbReference>
<dbReference type="InterPro" id="IPR000719">
    <property type="entry name" value="Prot_kinase_dom"/>
</dbReference>
<dbReference type="GO" id="GO:0005634">
    <property type="term" value="C:nucleus"/>
    <property type="evidence" value="ECO:0007669"/>
    <property type="project" value="TreeGrafter"/>
</dbReference>
<evidence type="ECO:0000256" key="5">
    <source>
        <dbReference type="ARBA" id="ARBA00022777"/>
    </source>
</evidence>
<feature type="region of interest" description="Disordered" evidence="7">
    <location>
        <begin position="310"/>
        <end position="346"/>
    </location>
</feature>
<comment type="similarity">
    <text evidence="1">Belongs to the protein kinase superfamily. CMGC Ser/Thr protein kinase family. GSK-3 subfamily.</text>
</comment>
<dbReference type="GO" id="GO:0005524">
    <property type="term" value="F:ATP binding"/>
    <property type="evidence" value="ECO:0007669"/>
    <property type="project" value="UniProtKB-KW"/>
</dbReference>
<evidence type="ECO:0000256" key="3">
    <source>
        <dbReference type="ARBA" id="ARBA00022679"/>
    </source>
</evidence>
<dbReference type="PROSITE" id="PS00108">
    <property type="entry name" value="PROTEIN_KINASE_ST"/>
    <property type="match status" value="1"/>
</dbReference>
<keyword evidence="5" id="KW-0418">Kinase</keyword>
<dbReference type="GO" id="GO:0004674">
    <property type="term" value="F:protein serine/threonine kinase activity"/>
    <property type="evidence" value="ECO:0007669"/>
    <property type="project" value="UniProtKB-KW"/>
</dbReference>
<name>A0A914XDN0_9BILA</name>
<evidence type="ECO:0000313" key="10">
    <source>
        <dbReference type="WBParaSite" id="PSAMB.scaffold718size42858.g8387.t1"/>
    </source>
</evidence>
<sequence length="346" mass="39299">MVRPIFAEKVRKHDGKKSDMVVLHISDERPHASGVFSKVYRARLRLPEERLIAIKKTWSTIGHRNSDLHFLRHLSHPHIVQLLYFFHTTLDKNKTCECLVLEFLPFDLASVQKATRPQPMDLLDIKMYTWQMFCALGYLCELGIAHRDVKPANLLCDPQSGIVKVGDFGSAKRLVRGEKSTCYQVTRYYRAPELLFESVYYTPAIDIWAGACVLGELMIGNVMLAGRNTDDQTRLIIELFGIPSNEDCIAMGVARPPFASRPARGIRNLFPDRTSMDALQLLESLMRYAPDRRPRGTAILNHRFFDDLRAHPPPVRTNGRPLPQVFSADQSAQSNANEASSTNHRS</sequence>
<dbReference type="GO" id="GO:0030424">
    <property type="term" value="C:axon"/>
    <property type="evidence" value="ECO:0007669"/>
    <property type="project" value="TreeGrafter"/>
</dbReference>
<keyword evidence="4" id="KW-0547">Nucleotide-binding</keyword>
<feature type="domain" description="Protein kinase" evidence="8">
    <location>
        <begin position="25"/>
        <end position="305"/>
    </location>
</feature>
<dbReference type="SMART" id="SM00220">
    <property type="entry name" value="S_TKc"/>
    <property type="match status" value="1"/>
</dbReference>
<keyword evidence="9" id="KW-1185">Reference proteome</keyword>
<evidence type="ECO:0000256" key="2">
    <source>
        <dbReference type="ARBA" id="ARBA00022527"/>
    </source>
</evidence>
<dbReference type="PANTHER" id="PTHR24057">
    <property type="entry name" value="GLYCOGEN SYNTHASE KINASE-3 ALPHA"/>
    <property type="match status" value="1"/>
</dbReference>
<dbReference type="GO" id="GO:0030154">
    <property type="term" value="P:cell differentiation"/>
    <property type="evidence" value="ECO:0007669"/>
    <property type="project" value="TreeGrafter"/>
</dbReference>
<dbReference type="InterPro" id="IPR039192">
    <property type="entry name" value="STKc_GSK3"/>
</dbReference>
<evidence type="ECO:0000313" key="9">
    <source>
        <dbReference type="Proteomes" id="UP000887566"/>
    </source>
</evidence>
<keyword evidence="2" id="KW-0723">Serine/threonine-protein kinase</keyword>
<dbReference type="InterPro" id="IPR011009">
    <property type="entry name" value="Kinase-like_dom_sf"/>
</dbReference>
<dbReference type="Pfam" id="PF00069">
    <property type="entry name" value="Pkinase"/>
    <property type="match status" value="1"/>
</dbReference>
<accession>A0A914XDN0</accession>
<dbReference type="InterPro" id="IPR050591">
    <property type="entry name" value="GSK-3"/>
</dbReference>
<dbReference type="PROSITE" id="PS50011">
    <property type="entry name" value="PROTEIN_KINASE_DOM"/>
    <property type="match status" value="1"/>
</dbReference>
<dbReference type="InterPro" id="IPR008271">
    <property type="entry name" value="Ser/Thr_kinase_AS"/>
</dbReference>
<evidence type="ECO:0000256" key="7">
    <source>
        <dbReference type="SAM" id="MobiDB-lite"/>
    </source>
</evidence>
<dbReference type="GO" id="GO:0007165">
    <property type="term" value="P:signal transduction"/>
    <property type="evidence" value="ECO:0007669"/>
    <property type="project" value="TreeGrafter"/>
</dbReference>
<dbReference type="Gene3D" id="1.10.510.10">
    <property type="entry name" value="Transferase(Phosphotransferase) domain 1"/>
    <property type="match status" value="1"/>
</dbReference>
<dbReference type="AlphaFoldDB" id="A0A914XDN0"/>
<evidence type="ECO:0000256" key="6">
    <source>
        <dbReference type="ARBA" id="ARBA00022840"/>
    </source>
</evidence>
<evidence type="ECO:0000259" key="8">
    <source>
        <dbReference type="PROSITE" id="PS50011"/>
    </source>
</evidence>
<dbReference type="GO" id="GO:0090090">
    <property type="term" value="P:negative regulation of canonical Wnt signaling pathway"/>
    <property type="evidence" value="ECO:0007669"/>
    <property type="project" value="TreeGrafter"/>
</dbReference>
<dbReference type="GO" id="GO:0032436">
    <property type="term" value="P:positive regulation of proteasomal ubiquitin-dependent protein catabolic process"/>
    <property type="evidence" value="ECO:0007669"/>
    <property type="project" value="TreeGrafter"/>
</dbReference>
<dbReference type="Gene3D" id="3.30.200.20">
    <property type="entry name" value="Phosphorylase Kinase, domain 1"/>
    <property type="match status" value="1"/>
</dbReference>
<dbReference type="GO" id="GO:0070507">
    <property type="term" value="P:regulation of microtubule cytoskeleton organization"/>
    <property type="evidence" value="ECO:0007669"/>
    <property type="project" value="TreeGrafter"/>
</dbReference>